<evidence type="ECO:0000256" key="8">
    <source>
        <dbReference type="ARBA" id="ARBA00023004"/>
    </source>
</evidence>
<keyword evidence="7 11" id="KW-0560">Oxidoreductase</keyword>
<dbReference type="PANTHER" id="PTHR12918:SF1">
    <property type="entry name" value="CYSTEINE DIOXYGENASE TYPE 1"/>
    <property type="match status" value="1"/>
</dbReference>
<evidence type="ECO:0000256" key="9">
    <source>
        <dbReference type="PIRSR" id="PIRSR610300-50"/>
    </source>
</evidence>
<dbReference type="InterPro" id="IPR010300">
    <property type="entry name" value="CDO_1"/>
</dbReference>
<sequence length="198" mass="23285">MKIQDDPHPKPSCKKVYDHDKIELLIKNYDASLNEWKRYQYWNPKEEYTRNLIATDNKHFTLMLLCWNPKMGSPIHNHSGCDCFMRIIKGEIIETRYVYPKDDKFHKKIVEAGSVDDGKWSGLDVIQESKLVEGDVRWINDMMGVHKMENEHEVEGSVTMHCYIPPYAVCHTFEKKKDGKMEIEESEMSYATEHGNIK</sequence>
<evidence type="ECO:0000313" key="15">
    <source>
        <dbReference type="EMBL" id="CAF4252467.1"/>
    </source>
</evidence>
<evidence type="ECO:0000256" key="1">
    <source>
        <dbReference type="ARBA" id="ARBA00004759"/>
    </source>
</evidence>
<dbReference type="Proteomes" id="UP000682733">
    <property type="component" value="Unassembled WGS sequence"/>
</dbReference>
<dbReference type="InterPro" id="IPR014710">
    <property type="entry name" value="RmlC-like_jellyroll"/>
</dbReference>
<comment type="caution">
    <text evidence="12">The sequence shown here is derived from an EMBL/GenBank/DDBJ whole genome shotgun (WGS) entry which is preliminary data.</text>
</comment>
<dbReference type="GO" id="GO:0017172">
    <property type="term" value="F:cysteine dioxygenase activity"/>
    <property type="evidence" value="ECO:0007669"/>
    <property type="project" value="UniProtKB-UniRule"/>
</dbReference>
<dbReference type="Proteomes" id="UP000677228">
    <property type="component" value="Unassembled WGS sequence"/>
</dbReference>
<evidence type="ECO:0000256" key="2">
    <source>
        <dbReference type="ARBA" id="ARBA00006622"/>
    </source>
</evidence>
<dbReference type="Gene3D" id="2.60.120.10">
    <property type="entry name" value="Jelly Rolls"/>
    <property type="match status" value="1"/>
</dbReference>
<feature type="binding site" evidence="10">
    <location>
        <position position="146"/>
    </location>
    <ligand>
        <name>Fe cation</name>
        <dbReference type="ChEBI" id="CHEBI:24875"/>
        <note>catalytic</note>
    </ligand>
</feature>
<feature type="cross-link" description="3'-(S-cysteinyl)-tyrosine (Cys-Tyr)" evidence="9">
    <location>
        <begin position="83"/>
        <end position="163"/>
    </location>
</feature>
<gene>
    <name evidence="12" type="ORF">GPM918_LOCUS7120</name>
    <name evidence="13" type="ORF">OVA965_LOCUS35152</name>
    <name evidence="14" type="ORF">SRO942_LOCUS7120</name>
    <name evidence="15" type="ORF">TMI583_LOCUS36111</name>
</gene>
<evidence type="ECO:0000256" key="3">
    <source>
        <dbReference type="ARBA" id="ARBA00013133"/>
    </source>
</evidence>
<comment type="similarity">
    <text evidence="2 11">Belongs to the cysteine dioxygenase family.</text>
</comment>
<evidence type="ECO:0000256" key="10">
    <source>
        <dbReference type="PIRSR" id="PIRSR610300-51"/>
    </source>
</evidence>
<evidence type="ECO:0000313" key="16">
    <source>
        <dbReference type="Proteomes" id="UP000663829"/>
    </source>
</evidence>
<keyword evidence="8 10" id="KW-0408">Iron</keyword>
<dbReference type="GO" id="GO:0008198">
    <property type="term" value="F:ferrous iron binding"/>
    <property type="evidence" value="ECO:0007669"/>
    <property type="project" value="TreeGrafter"/>
</dbReference>
<evidence type="ECO:0000256" key="5">
    <source>
        <dbReference type="ARBA" id="ARBA00022784"/>
    </source>
</evidence>
<dbReference type="EMBL" id="CAJNOK010030337">
    <property type="protein sequence ID" value="CAF1458784.1"/>
    <property type="molecule type" value="Genomic_DNA"/>
</dbReference>
<dbReference type="GO" id="GO:0019448">
    <property type="term" value="P:L-cysteine catabolic process"/>
    <property type="evidence" value="ECO:0007669"/>
    <property type="project" value="TreeGrafter"/>
</dbReference>
<dbReference type="EC" id="1.13.11.20" evidence="3 11"/>
<dbReference type="EMBL" id="CAJNOQ010001143">
    <property type="protein sequence ID" value="CAF0871437.1"/>
    <property type="molecule type" value="Genomic_DNA"/>
</dbReference>
<evidence type="ECO:0000313" key="12">
    <source>
        <dbReference type="EMBL" id="CAF0871437.1"/>
    </source>
</evidence>
<proteinExistence type="inferred from homology"/>
<evidence type="ECO:0000313" key="13">
    <source>
        <dbReference type="EMBL" id="CAF1458784.1"/>
    </source>
</evidence>
<evidence type="ECO:0000256" key="6">
    <source>
        <dbReference type="ARBA" id="ARBA00022964"/>
    </source>
</evidence>
<feature type="binding site" evidence="10">
    <location>
        <position position="78"/>
    </location>
    <ligand>
        <name>Fe cation</name>
        <dbReference type="ChEBI" id="CHEBI:24875"/>
        <note>catalytic</note>
    </ligand>
</feature>
<dbReference type="EMBL" id="CAJOBC010001143">
    <property type="protein sequence ID" value="CAF3658755.1"/>
    <property type="molecule type" value="Genomic_DNA"/>
</dbReference>
<dbReference type="UniPathway" id="UPA00012">
    <property type="reaction ID" value="UER00537"/>
</dbReference>
<evidence type="ECO:0000313" key="14">
    <source>
        <dbReference type="EMBL" id="CAF3658755.1"/>
    </source>
</evidence>
<dbReference type="PANTHER" id="PTHR12918">
    <property type="entry name" value="CYSTEINE DIOXYGENASE"/>
    <property type="match status" value="1"/>
</dbReference>
<dbReference type="Proteomes" id="UP000681722">
    <property type="component" value="Unassembled WGS sequence"/>
</dbReference>
<accession>A0A813XDC9</accession>
<organism evidence="12 16">
    <name type="scientific">Didymodactylos carnosus</name>
    <dbReference type="NCBI Taxonomy" id="1234261"/>
    <lineage>
        <taxon>Eukaryota</taxon>
        <taxon>Metazoa</taxon>
        <taxon>Spiralia</taxon>
        <taxon>Gnathifera</taxon>
        <taxon>Rotifera</taxon>
        <taxon>Eurotatoria</taxon>
        <taxon>Bdelloidea</taxon>
        <taxon>Philodinida</taxon>
        <taxon>Philodinidae</taxon>
        <taxon>Didymodactylos</taxon>
    </lineage>
</organism>
<protein>
    <recommendedName>
        <fullName evidence="3 11">Cysteine dioxygenase</fullName>
        <ecNumber evidence="3 11">1.13.11.20</ecNumber>
    </recommendedName>
</protein>
<dbReference type="Pfam" id="PF05995">
    <property type="entry name" value="CDO_I"/>
    <property type="match status" value="1"/>
</dbReference>
<keyword evidence="4 10" id="KW-0479">Metal-binding</keyword>
<keyword evidence="6 11" id="KW-0223">Dioxygenase</keyword>
<keyword evidence="16" id="KW-1185">Reference proteome</keyword>
<dbReference type="AlphaFoldDB" id="A0A813XDC9"/>
<dbReference type="CDD" id="cd10548">
    <property type="entry name" value="cupin_CDO"/>
    <property type="match status" value="1"/>
</dbReference>
<comment type="pathway">
    <text evidence="1 11">Organosulfur biosynthesis; taurine biosynthesis; hypotaurine from L-cysteine: step 1/2.</text>
</comment>
<dbReference type="EMBL" id="CAJOBA010052195">
    <property type="protein sequence ID" value="CAF4252467.1"/>
    <property type="molecule type" value="Genomic_DNA"/>
</dbReference>
<dbReference type="InterPro" id="IPR011051">
    <property type="entry name" value="RmlC_Cupin_sf"/>
</dbReference>
<dbReference type="OrthoDB" id="9983136at2759"/>
<dbReference type="GO" id="GO:0042412">
    <property type="term" value="P:taurine biosynthetic process"/>
    <property type="evidence" value="ECO:0007669"/>
    <property type="project" value="UniProtKB-UniRule"/>
</dbReference>
<dbReference type="SUPFAM" id="SSF51182">
    <property type="entry name" value="RmlC-like cupins"/>
    <property type="match status" value="1"/>
</dbReference>
<evidence type="ECO:0000256" key="4">
    <source>
        <dbReference type="ARBA" id="ARBA00022723"/>
    </source>
</evidence>
<dbReference type="Proteomes" id="UP000663829">
    <property type="component" value="Unassembled WGS sequence"/>
</dbReference>
<name>A0A813XDC9_9BILA</name>
<comment type="cofactor">
    <cofactor evidence="11">
        <name>Fe cation</name>
        <dbReference type="ChEBI" id="CHEBI:24875"/>
    </cofactor>
    <text evidence="11">Binds 1 Fe cation per subunit.</text>
</comment>
<evidence type="ECO:0000256" key="7">
    <source>
        <dbReference type="ARBA" id="ARBA00023002"/>
    </source>
</evidence>
<comment type="catalytic activity">
    <reaction evidence="11">
        <text>L-cysteine + O2 = 3-sulfino-L-alanine + H(+)</text>
        <dbReference type="Rhea" id="RHEA:20441"/>
        <dbReference type="ChEBI" id="CHEBI:15378"/>
        <dbReference type="ChEBI" id="CHEBI:15379"/>
        <dbReference type="ChEBI" id="CHEBI:35235"/>
        <dbReference type="ChEBI" id="CHEBI:61085"/>
        <dbReference type="EC" id="1.13.11.20"/>
    </reaction>
</comment>
<reference evidence="12" key="1">
    <citation type="submission" date="2021-02" db="EMBL/GenBank/DDBJ databases">
        <authorList>
            <person name="Nowell W R."/>
        </authorList>
    </citation>
    <scope>NUCLEOTIDE SEQUENCE</scope>
</reference>
<feature type="binding site" evidence="10">
    <location>
        <position position="76"/>
    </location>
    <ligand>
        <name>Fe cation</name>
        <dbReference type="ChEBI" id="CHEBI:24875"/>
        <note>catalytic</note>
    </ligand>
</feature>
<keyword evidence="5 9" id="KW-0883">Thioether bond</keyword>
<evidence type="ECO:0000256" key="11">
    <source>
        <dbReference type="RuleBase" id="RU366010"/>
    </source>
</evidence>